<dbReference type="Proteomes" id="UP000807469">
    <property type="component" value="Unassembled WGS sequence"/>
</dbReference>
<evidence type="ECO:0000313" key="1">
    <source>
        <dbReference type="EMBL" id="KAF9485902.1"/>
    </source>
</evidence>
<protein>
    <submittedName>
        <fullName evidence="1">Uncharacterized protein</fullName>
    </submittedName>
</protein>
<evidence type="ECO:0000313" key="2">
    <source>
        <dbReference type="Proteomes" id="UP000807469"/>
    </source>
</evidence>
<sequence length="223" mass="24411">MPSVAFKSRIKTVTEACTLTMVVQHRLLVGMPSDTLLTLKHSPPKELAVFLASNLFFTISGSLNAVDISSKEIKDSHITRHLVEYLRVNAGELGINAVPSGGYISDDTGLLTFAYTGCRPPSDVKPRANLVGFDITYAWQTKNVPPPGDLPKGHLDTEINPFSPNLTLPYLAVLNNSVERLITFQLVKFVLSLGWICKRLIGVDDILLFLATGLRYLTSGSKI</sequence>
<comment type="caution">
    <text evidence="1">The sequence shown here is derived from an EMBL/GenBank/DDBJ whole genome shotgun (WGS) entry which is preliminary data.</text>
</comment>
<organism evidence="1 2">
    <name type="scientific">Pholiota conissans</name>
    <dbReference type="NCBI Taxonomy" id="109636"/>
    <lineage>
        <taxon>Eukaryota</taxon>
        <taxon>Fungi</taxon>
        <taxon>Dikarya</taxon>
        <taxon>Basidiomycota</taxon>
        <taxon>Agaricomycotina</taxon>
        <taxon>Agaricomycetes</taxon>
        <taxon>Agaricomycetidae</taxon>
        <taxon>Agaricales</taxon>
        <taxon>Agaricineae</taxon>
        <taxon>Strophariaceae</taxon>
        <taxon>Pholiota</taxon>
    </lineage>
</organism>
<keyword evidence="2" id="KW-1185">Reference proteome</keyword>
<dbReference type="AlphaFoldDB" id="A0A9P6D041"/>
<reference evidence="1" key="1">
    <citation type="submission" date="2020-11" db="EMBL/GenBank/DDBJ databases">
        <authorList>
            <consortium name="DOE Joint Genome Institute"/>
            <person name="Ahrendt S."/>
            <person name="Riley R."/>
            <person name="Andreopoulos W."/>
            <person name="Labutti K."/>
            <person name="Pangilinan J."/>
            <person name="Ruiz-Duenas F.J."/>
            <person name="Barrasa J.M."/>
            <person name="Sanchez-Garcia M."/>
            <person name="Camarero S."/>
            <person name="Miyauchi S."/>
            <person name="Serrano A."/>
            <person name="Linde D."/>
            <person name="Babiker R."/>
            <person name="Drula E."/>
            <person name="Ayuso-Fernandez I."/>
            <person name="Pacheco R."/>
            <person name="Padilla G."/>
            <person name="Ferreira P."/>
            <person name="Barriuso J."/>
            <person name="Kellner H."/>
            <person name="Castanera R."/>
            <person name="Alfaro M."/>
            <person name="Ramirez L."/>
            <person name="Pisabarro A.G."/>
            <person name="Kuo A."/>
            <person name="Tritt A."/>
            <person name="Lipzen A."/>
            <person name="He G."/>
            <person name="Yan M."/>
            <person name="Ng V."/>
            <person name="Cullen D."/>
            <person name="Martin F."/>
            <person name="Rosso M.-N."/>
            <person name="Henrissat B."/>
            <person name="Hibbett D."/>
            <person name="Martinez A.T."/>
            <person name="Grigoriev I.V."/>
        </authorList>
    </citation>
    <scope>NUCLEOTIDE SEQUENCE</scope>
    <source>
        <strain evidence="1">CIRM-BRFM 674</strain>
    </source>
</reference>
<dbReference type="EMBL" id="MU155133">
    <property type="protein sequence ID" value="KAF9485902.1"/>
    <property type="molecule type" value="Genomic_DNA"/>
</dbReference>
<feature type="non-terminal residue" evidence="1">
    <location>
        <position position="223"/>
    </location>
</feature>
<gene>
    <name evidence="1" type="ORF">BDN70DRAFT_870846</name>
</gene>
<name>A0A9P6D041_9AGAR</name>
<proteinExistence type="predicted"/>
<accession>A0A9P6D041</accession>
<dbReference type="OrthoDB" id="3141012at2759"/>